<dbReference type="AlphaFoldDB" id="A0ABD5EN53"/>
<protein>
    <submittedName>
        <fullName evidence="7">RNA polymerase sigma factor</fullName>
    </submittedName>
</protein>
<dbReference type="Pfam" id="PF04542">
    <property type="entry name" value="Sigma70_r2"/>
    <property type="match status" value="1"/>
</dbReference>
<accession>A0ABD5EN53</accession>
<dbReference type="Pfam" id="PF08281">
    <property type="entry name" value="Sigma70_r4_2"/>
    <property type="match status" value="1"/>
</dbReference>
<proteinExistence type="inferred from homology"/>
<dbReference type="PANTHER" id="PTHR43133">
    <property type="entry name" value="RNA POLYMERASE ECF-TYPE SIGMA FACTO"/>
    <property type="match status" value="1"/>
</dbReference>
<evidence type="ECO:0000256" key="3">
    <source>
        <dbReference type="ARBA" id="ARBA00023082"/>
    </source>
</evidence>
<dbReference type="GO" id="GO:0016987">
    <property type="term" value="F:sigma factor activity"/>
    <property type="evidence" value="ECO:0007669"/>
    <property type="project" value="UniProtKB-KW"/>
</dbReference>
<dbReference type="InterPro" id="IPR013325">
    <property type="entry name" value="RNA_pol_sigma_r2"/>
</dbReference>
<dbReference type="InterPro" id="IPR013249">
    <property type="entry name" value="RNA_pol_sigma70_r4_t2"/>
</dbReference>
<evidence type="ECO:0000256" key="4">
    <source>
        <dbReference type="ARBA" id="ARBA00023163"/>
    </source>
</evidence>
<dbReference type="NCBIfam" id="TIGR02937">
    <property type="entry name" value="sigma70-ECF"/>
    <property type="match status" value="1"/>
</dbReference>
<evidence type="ECO:0000259" key="6">
    <source>
        <dbReference type="Pfam" id="PF08281"/>
    </source>
</evidence>
<evidence type="ECO:0000313" key="7">
    <source>
        <dbReference type="EMBL" id="MDT0435687.1"/>
    </source>
</evidence>
<dbReference type="InterPro" id="IPR013324">
    <property type="entry name" value="RNA_pol_sigma_r3/r4-like"/>
</dbReference>
<keyword evidence="3" id="KW-0731">Sigma factor</keyword>
<dbReference type="Gene3D" id="1.10.1740.10">
    <property type="match status" value="1"/>
</dbReference>
<dbReference type="EMBL" id="JAVRES010000004">
    <property type="protein sequence ID" value="MDT0435687.1"/>
    <property type="molecule type" value="Genomic_DNA"/>
</dbReference>
<dbReference type="CDD" id="cd06171">
    <property type="entry name" value="Sigma70_r4"/>
    <property type="match status" value="1"/>
</dbReference>
<keyword evidence="8" id="KW-1185">Reference proteome</keyword>
<evidence type="ECO:0000256" key="1">
    <source>
        <dbReference type="ARBA" id="ARBA00010641"/>
    </source>
</evidence>
<comment type="similarity">
    <text evidence="1">Belongs to the sigma-70 factor family. ECF subfamily.</text>
</comment>
<evidence type="ECO:0000259" key="5">
    <source>
        <dbReference type="Pfam" id="PF04542"/>
    </source>
</evidence>
<comment type="caution">
    <text evidence="7">The sequence shown here is derived from an EMBL/GenBank/DDBJ whole genome shotgun (WGS) entry which is preliminary data.</text>
</comment>
<dbReference type="InterPro" id="IPR039425">
    <property type="entry name" value="RNA_pol_sigma-70-like"/>
</dbReference>
<dbReference type="InterPro" id="IPR014284">
    <property type="entry name" value="RNA_pol_sigma-70_dom"/>
</dbReference>
<reference evidence="8" key="1">
    <citation type="submission" date="2023-07" db="EMBL/GenBank/DDBJ databases">
        <title>30 novel species of actinomycetes from the DSMZ collection.</title>
        <authorList>
            <person name="Nouioui I."/>
        </authorList>
    </citation>
    <scope>NUCLEOTIDE SEQUENCE [LARGE SCALE GENOMIC DNA]</scope>
    <source>
        <strain evidence="8">DSM 41981</strain>
    </source>
</reference>
<dbReference type="SUPFAM" id="SSF88946">
    <property type="entry name" value="Sigma2 domain of RNA polymerase sigma factors"/>
    <property type="match status" value="1"/>
</dbReference>
<feature type="domain" description="RNA polymerase sigma factor 70 region 4 type 2" evidence="6">
    <location>
        <begin position="137"/>
        <end position="188"/>
    </location>
</feature>
<dbReference type="InterPro" id="IPR036388">
    <property type="entry name" value="WH-like_DNA-bd_sf"/>
</dbReference>
<dbReference type="Gene3D" id="1.10.10.10">
    <property type="entry name" value="Winged helix-like DNA-binding domain superfamily/Winged helix DNA-binding domain"/>
    <property type="match status" value="1"/>
</dbReference>
<keyword evidence="2" id="KW-0805">Transcription regulation</keyword>
<dbReference type="PANTHER" id="PTHR43133:SF57">
    <property type="entry name" value="RNA POLYMERASE SIGMA-70 FACTOR"/>
    <property type="match status" value="1"/>
</dbReference>
<dbReference type="Proteomes" id="UP001183535">
    <property type="component" value="Unassembled WGS sequence"/>
</dbReference>
<evidence type="ECO:0000256" key="2">
    <source>
        <dbReference type="ARBA" id="ARBA00023015"/>
    </source>
</evidence>
<sequence length="202" mass="22782">MITEANVAPPCDDTREPALVARAQQGDADAYGELYRMHHAAVTAFAKRLLGENWQRAGDITAETFVRGLRRLHTFTWTGKSILSWFYTIARRIIADHFKAWPTQKLRFVADMRDLDSLWADTPPLDHGLMAAETSTALRTALTHLTQTQRQVLICRYLNEMSVGETASLLGMTPGAVKTCVYRALRTLQHNHQLRNAYLEAA</sequence>
<dbReference type="SUPFAM" id="SSF88659">
    <property type="entry name" value="Sigma3 and sigma4 domains of RNA polymerase sigma factors"/>
    <property type="match status" value="1"/>
</dbReference>
<keyword evidence="4" id="KW-0804">Transcription</keyword>
<gene>
    <name evidence="7" type="ORF">RM877_13425</name>
</gene>
<organism evidence="7 8">
    <name type="scientific">Streptomyces doudnae</name>
    <dbReference type="NCBI Taxonomy" id="3075536"/>
    <lineage>
        <taxon>Bacteria</taxon>
        <taxon>Bacillati</taxon>
        <taxon>Actinomycetota</taxon>
        <taxon>Actinomycetes</taxon>
        <taxon>Kitasatosporales</taxon>
        <taxon>Streptomycetaceae</taxon>
        <taxon>Streptomyces</taxon>
    </lineage>
</organism>
<dbReference type="RefSeq" id="WP_093824475.1">
    <property type="nucleotide sequence ID" value="NZ_JAVRES010000004.1"/>
</dbReference>
<evidence type="ECO:0000313" key="8">
    <source>
        <dbReference type="Proteomes" id="UP001183535"/>
    </source>
</evidence>
<name>A0ABD5EN53_9ACTN</name>
<dbReference type="InterPro" id="IPR007627">
    <property type="entry name" value="RNA_pol_sigma70_r2"/>
</dbReference>
<feature type="domain" description="RNA polymerase sigma-70 region 2" evidence="5">
    <location>
        <begin position="34"/>
        <end position="99"/>
    </location>
</feature>